<protein>
    <submittedName>
        <fullName evidence="1">Uncharacterized protein</fullName>
    </submittedName>
</protein>
<dbReference type="Proteomes" id="UP000039865">
    <property type="component" value="Unassembled WGS sequence"/>
</dbReference>
<gene>
    <name evidence="1" type="primary">Contig5038.g5393</name>
    <name evidence="1" type="ORF">STYLEM_6460</name>
</gene>
<evidence type="ECO:0000313" key="2">
    <source>
        <dbReference type="Proteomes" id="UP000039865"/>
    </source>
</evidence>
<dbReference type="EMBL" id="CCKQ01006206">
    <property type="protein sequence ID" value="CDW77497.1"/>
    <property type="molecule type" value="Genomic_DNA"/>
</dbReference>
<sequence>MSSFNKGLTLDSQVKYSKVVFENKSNSNIFFEDSSVDLGISSARSSNKKHHQIAADLLNRNPLKGDTLPDQNTVSRKKAVEYKPSKILEDLNKKQLFMHNEMKSLEEMKKTRKYKVMEQRLKSSVFDSFIKQDDLNQTETKALRAQGTFNQTSKTQMNSLLSYKGVPKFREEQIQSKINQESHKDALKNTLQQIINMKTQPKMTKSKELASNIF</sequence>
<dbReference type="AlphaFoldDB" id="A0A078A7H2"/>
<accession>A0A078A7H2</accession>
<organism evidence="1 2">
    <name type="scientific">Stylonychia lemnae</name>
    <name type="common">Ciliate</name>
    <dbReference type="NCBI Taxonomy" id="5949"/>
    <lineage>
        <taxon>Eukaryota</taxon>
        <taxon>Sar</taxon>
        <taxon>Alveolata</taxon>
        <taxon>Ciliophora</taxon>
        <taxon>Intramacronucleata</taxon>
        <taxon>Spirotrichea</taxon>
        <taxon>Stichotrichia</taxon>
        <taxon>Sporadotrichida</taxon>
        <taxon>Oxytrichidae</taxon>
        <taxon>Stylonychinae</taxon>
        <taxon>Stylonychia</taxon>
    </lineage>
</organism>
<proteinExistence type="predicted"/>
<reference evidence="1 2" key="1">
    <citation type="submission" date="2014-06" db="EMBL/GenBank/DDBJ databases">
        <authorList>
            <person name="Swart Estienne"/>
        </authorList>
    </citation>
    <scope>NUCLEOTIDE SEQUENCE [LARGE SCALE GENOMIC DNA]</scope>
    <source>
        <strain evidence="1 2">130c</strain>
    </source>
</reference>
<evidence type="ECO:0000313" key="1">
    <source>
        <dbReference type="EMBL" id="CDW77497.1"/>
    </source>
</evidence>
<keyword evidence="2" id="KW-1185">Reference proteome</keyword>
<dbReference type="InParanoid" id="A0A078A7H2"/>
<name>A0A078A7H2_STYLE</name>